<dbReference type="EMBL" id="CP073720">
    <property type="protein sequence ID" value="UWP86428.1"/>
    <property type="molecule type" value="Genomic_DNA"/>
</dbReference>
<feature type="region of interest" description="Disordered" evidence="1">
    <location>
        <begin position="1"/>
        <end position="60"/>
    </location>
</feature>
<dbReference type="Pfam" id="PF14013">
    <property type="entry name" value="MT0933_antitox"/>
    <property type="match status" value="1"/>
</dbReference>
<reference evidence="2" key="1">
    <citation type="submission" date="2021-04" db="EMBL/GenBank/DDBJ databases">
        <authorList>
            <person name="Hartkoorn R.C."/>
            <person name="Beaudoing E."/>
            <person name="Hot D."/>
        </authorList>
    </citation>
    <scope>NUCLEOTIDE SEQUENCE</scope>
    <source>
        <strain evidence="2">NRRL B-16292</strain>
    </source>
</reference>
<dbReference type="InterPro" id="IPR028037">
    <property type="entry name" value="Antitoxin_Rv0909/MT0933"/>
</dbReference>
<protein>
    <submittedName>
        <fullName evidence="2">Antitoxin</fullName>
    </submittedName>
</protein>
<reference evidence="2" key="2">
    <citation type="submission" date="2022-09" db="EMBL/GenBank/DDBJ databases">
        <title>Biosynthetic gene clusters of Dactylosporangioum fulvum.</title>
        <authorList>
            <person name="Caradec T."/>
        </authorList>
    </citation>
    <scope>NUCLEOTIDE SEQUENCE</scope>
    <source>
        <strain evidence="2">NRRL B-16292</strain>
    </source>
</reference>
<evidence type="ECO:0000313" key="3">
    <source>
        <dbReference type="Proteomes" id="UP001059617"/>
    </source>
</evidence>
<evidence type="ECO:0000256" key="1">
    <source>
        <dbReference type="SAM" id="MobiDB-lite"/>
    </source>
</evidence>
<dbReference type="RefSeq" id="WP_259865590.1">
    <property type="nucleotide sequence ID" value="NZ_BAAAST010000027.1"/>
</dbReference>
<proteinExistence type="predicted"/>
<name>A0ABY5WCK0_9ACTN</name>
<dbReference type="Proteomes" id="UP001059617">
    <property type="component" value="Chromosome"/>
</dbReference>
<keyword evidence="3" id="KW-1185">Reference proteome</keyword>
<evidence type="ECO:0000313" key="2">
    <source>
        <dbReference type="EMBL" id="UWP86428.1"/>
    </source>
</evidence>
<gene>
    <name evidence="2" type="ORF">Dfulv_20165</name>
</gene>
<organism evidence="2 3">
    <name type="scientific">Dactylosporangium fulvum</name>
    <dbReference type="NCBI Taxonomy" id="53359"/>
    <lineage>
        <taxon>Bacteria</taxon>
        <taxon>Bacillati</taxon>
        <taxon>Actinomycetota</taxon>
        <taxon>Actinomycetes</taxon>
        <taxon>Micromonosporales</taxon>
        <taxon>Micromonosporaceae</taxon>
        <taxon>Dactylosporangium</taxon>
    </lineage>
</organism>
<accession>A0ABY5WCK0</accession>
<sequence length="60" mass="6782">MSKLLDKAKELLTKHDRSVDKGLNKAGEQADQRTDQKYTEHIDKGVQEAKKHTGESDTTK</sequence>